<dbReference type="InterPro" id="IPR027478">
    <property type="entry name" value="LdcA_N"/>
</dbReference>
<comment type="similarity">
    <text evidence="1">Belongs to the peptidase S66 family.</text>
</comment>
<evidence type="ECO:0000256" key="6">
    <source>
        <dbReference type="PIRSR" id="PIRSR028757-1"/>
    </source>
</evidence>
<evidence type="ECO:0000256" key="3">
    <source>
        <dbReference type="ARBA" id="ARBA00022670"/>
    </source>
</evidence>
<feature type="domain" description="LD-carboxypeptidase C-terminal" evidence="8">
    <location>
        <begin position="178"/>
        <end position="291"/>
    </location>
</feature>
<dbReference type="AlphaFoldDB" id="A0A553ZWE2"/>
<keyword evidence="5" id="KW-0720">Serine protease</keyword>
<dbReference type="Gene3D" id="3.50.30.60">
    <property type="entry name" value="LD-carboxypeptidase A C-terminal domain-like"/>
    <property type="match status" value="1"/>
</dbReference>
<dbReference type="RefSeq" id="WP_143849563.1">
    <property type="nucleotide sequence ID" value="NZ_VLXZ01000009.1"/>
</dbReference>
<dbReference type="SUPFAM" id="SSF141986">
    <property type="entry name" value="LD-carboxypeptidase A C-terminal domain-like"/>
    <property type="match status" value="1"/>
</dbReference>
<dbReference type="SUPFAM" id="SSF52317">
    <property type="entry name" value="Class I glutamine amidotransferase-like"/>
    <property type="match status" value="1"/>
</dbReference>
<proteinExistence type="inferred from homology"/>
<dbReference type="GO" id="GO:0008236">
    <property type="term" value="F:serine-type peptidase activity"/>
    <property type="evidence" value="ECO:0007669"/>
    <property type="project" value="UniProtKB-KW"/>
</dbReference>
<evidence type="ECO:0000259" key="7">
    <source>
        <dbReference type="Pfam" id="PF02016"/>
    </source>
</evidence>
<feature type="active site" description="Charge relay system" evidence="6">
    <location>
        <position position="209"/>
    </location>
</feature>
<dbReference type="GO" id="GO:0006508">
    <property type="term" value="P:proteolysis"/>
    <property type="evidence" value="ECO:0007669"/>
    <property type="project" value="UniProtKB-KW"/>
</dbReference>
<evidence type="ECO:0000313" key="10">
    <source>
        <dbReference type="Proteomes" id="UP000318521"/>
    </source>
</evidence>
<protein>
    <submittedName>
        <fullName evidence="9">LD-carboxypeptidase</fullName>
    </submittedName>
</protein>
<keyword evidence="10" id="KW-1185">Reference proteome</keyword>
<dbReference type="Gene3D" id="3.40.50.10740">
    <property type="entry name" value="Class I glutamine amidotransferase-like"/>
    <property type="match status" value="1"/>
</dbReference>
<feature type="domain" description="LD-carboxypeptidase N-terminal" evidence="7">
    <location>
        <begin position="14"/>
        <end position="129"/>
    </location>
</feature>
<organism evidence="9 10">
    <name type="scientific">Alkalicoccobacillus porphyridii</name>
    <dbReference type="NCBI Taxonomy" id="2597270"/>
    <lineage>
        <taxon>Bacteria</taxon>
        <taxon>Bacillati</taxon>
        <taxon>Bacillota</taxon>
        <taxon>Bacilli</taxon>
        <taxon>Bacillales</taxon>
        <taxon>Bacillaceae</taxon>
        <taxon>Alkalicoccobacillus</taxon>
    </lineage>
</organism>
<dbReference type="Proteomes" id="UP000318521">
    <property type="component" value="Unassembled WGS sequence"/>
</dbReference>
<evidence type="ECO:0000259" key="8">
    <source>
        <dbReference type="Pfam" id="PF17676"/>
    </source>
</evidence>
<evidence type="ECO:0000256" key="5">
    <source>
        <dbReference type="ARBA" id="ARBA00022825"/>
    </source>
</evidence>
<dbReference type="Pfam" id="PF17676">
    <property type="entry name" value="Peptidase_S66C"/>
    <property type="match status" value="1"/>
</dbReference>
<reference evidence="9 10" key="1">
    <citation type="submission" date="2019-07" db="EMBL/GenBank/DDBJ databases">
        <authorList>
            <person name="Park Y.J."/>
            <person name="Jeong S.E."/>
            <person name="Jung H.S."/>
        </authorList>
    </citation>
    <scope>NUCLEOTIDE SEQUENCE [LARGE SCALE GENOMIC DNA]</scope>
    <source>
        <strain evidence="10">P16(2019)</strain>
    </source>
</reference>
<dbReference type="InterPro" id="IPR029062">
    <property type="entry name" value="Class_I_gatase-like"/>
</dbReference>
<evidence type="ECO:0000313" key="9">
    <source>
        <dbReference type="EMBL" id="TSB45752.1"/>
    </source>
</evidence>
<feature type="active site" description="Nucleophile" evidence="6">
    <location>
        <position position="110"/>
    </location>
</feature>
<dbReference type="EMBL" id="VLXZ01000009">
    <property type="protein sequence ID" value="TSB45752.1"/>
    <property type="molecule type" value="Genomic_DNA"/>
</dbReference>
<evidence type="ECO:0000256" key="2">
    <source>
        <dbReference type="ARBA" id="ARBA00022645"/>
    </source>
</evidence>
<evidence type="ECO:0000256" key="1">
    <source>
        <dbReference type="ARBA" id="ARBA00010233"/>
    </source>
</evidence>
<dbReference type="Pfam" id="PF02016">
    <property type="entry name" value="Peptidase_S66"/>
    <property type="match status" value="1"/>
</dbReference>
<keyword evidence="3" id="KW-0645">Protease</keyword>
<accession>A0A553ZWE2</accession>
<sequence>MANIPVQLQQGDTVGIVTLGSPLDPTVINTRVEYLRALGFNVILGQSVYQQDGFLAGTAESRGEDLMSMFRNPDVKWILPSRGGVGVAGILPFLDFDVIKDNPKILTGYSDITVLQNVLFQYADLISFQSLLLIDFRTGTPPYNFDQFYSVVSAPVNNKPIINPPGEPFISLVPGNVSGRLIGGNLTSFVDTLGTEFEIETKDRIIVIEETHEPINTVYRYFSHLQQAGAFEDCAGIIMGECTGCDEAYGVTYNEFIEQFVVPLGKPLITNVKTAHGFYKAAIPIGANVNLNADQSTITILEPTVSEQ</sequence>
<dbReference type="CDD" id="cd07025">
    <property type="entry name" value="Peptidase_S66"/>
    <property type="match status" value="1"/>
</dbReference>
<dbReference type="InterPro" id="IPR027461">
    <property type="entry name" value="Carboxypeptidase_A_C_sf"/>
</dbReference>
<dbReference type="PANTHER" id="PTHR30237:SF2">
    <property type="entry name" value="MUREIN TETRAPEPTIDE CARBOXYPEPTIDASE"/>
    <property type="match status" value="1"/>
</dbReference>
<gene>
    <name evidence="9" type="ORF">FN960_14800</name>
</gene>
<feature type="active site" description="Charge relay system" evidence="6">
    <location>
        <position position="276"/>
    </location>
</feature>
<dbReference type="InterPro" id="IPR003507">
    <property type="entry name" value="S66_fam"/>
</dbReference>
<dbReference type="InterPro" id="IPR040921">
    <property type="entry name" value="Peptidase_S66C"/>
</dbReference>
<keyword evidence="2 9" id="KW-0121">Carboxypeptidase</keyword>
<dbReference type="InterPro" id="IPR040449">
    <property type="entry name" value="Peptidase_S66_N"/>
</dbReference>
<keyword evidence="4" id="KW-0378">Hydrolase</keyword>
<comment type="caution">
    <text evidence="9">The sequence shown here is derived from an EMBL/GenBank/DDBJ whole genome shotgun (WGS) entry which is preliminary data.</text>
</comment>
<dbReference type="PIRSF" id="PIRSF028757">
    <property type="entry name" value="LD-carboxypeptidase"/>
    <property type="match status" value="1"/>
</dbReference>
<dbReference type="OrthoDB" id="9807329at2"/>
<dbReference type="PANTHER" id="PTHR30237">
    <property type="entry name" value="MURAMOYLTETRAPEPTIDE CARBOXYPEPTIDASE"/>
    <property type="match status" value="1"/>
</dbReference>
<dbReference type="GO" id="GO:0004180">
    <property type="term" value="F:carboxypeptidase activity"/>
    <property type="evidence" value="ECO:0007669"/>
    <property type="project" value="UniProtKB-KW"/>
</dbReference>
<name>A0A553ZWE2_9BACI</name>
<evidence type="ECO:0000256" key="4">
    <source>
        <dbReference type="ARBA" id="ARBA00022801"/>
    </source>
</evidence>